<organism evidence="2 3">
    <name type="scientific">Olea europaea subsp. europaea</name>
    <dbReference type="NCBI Taxonomy" id="158383"/>
    <lineage>
        <taxon>Eukaryota</taxon>
        <taxon>Viridiplantae</taxon>
        <taxon>Streptophyta</taxon>
        <taxon>Embryophyta</taxon>
        <taxon>Tracheophyta</taxon>
        <taxon>Spermatophyta</taxon>
        <taxon>Magnoliopsida</taxon>
        <taxon>eudicotyledons</taxon>
        <taxon>Gunneridae</taxon>
        <taxon>Pentapetalae</taxon>
        <taxon>asterids</taxon>
        <taxon>lamiids</taxon>
        <taxon>Lamiales</taxon>
        <taxon>Oleaceae</taxon>
        <taxon>Oleeae</taxon>
        <taxon>Olea</taxon>
    </lineage>
</organism>
<evidence type="ECO:0000313" key="3">
    <source>
        <dbReference type="Proteomes" id="UP000594638"/>
    </source>
</evidence>
<gene>
    <name evidence="2" type="ORF">OLEA9_A043861</name>
</gene>
<keyword evidence="3" id="KW-1185">Reference proteome</keyword>
<reference evidence="2 3" key="1">
    <citation type="submission" date="2019-12" db="EMBL/GenBank/DDBJ databases">
        <authorList>
            <person name="Alioto T."/>
            <person name="Alioto T."/>
            <person name="Gomez Garrido J."/>
        </authorList>
    </citation>
    <scope>NUCLEOTIDE SEQUENCE [LARGE SCALE GENOMIC DNA]</scope>
</reference>
<name>A0A8S0VH09_OLEEU</name>
<dbReference type="Gramene" id="OE9A043861T1">
    <property type="protein sequence ID" value="OE9A043861C1"/>
    <property type="gene ID" value="OE9A043861"/>
</dbReference>
<protein>
    <submittedName>
        <fullName evidence="2">Uncharacterized protein</fullName>
    </submittedName>
</protein>
<dbReference type="AlphaFoldDB" id="A0A8S0VH09"/>
<comment type="caution">
    <text evidence="2">The sequence shown here is derived from an EMBL/GenBank/DDBJ whole genome shotgun (WGS) entry which is preliminary data.</text>
</comment>
<proteinExistence type="predicted"/>
<evidence type="ECO:0000313" key="2">
    <source>
        <dbReference type="EMBL" id="CAA3032920.1"/>
    </source>
</evidence>
<dbReference type="Proteomes" id="UP000594638">
    <property type="component" value="Unassembled WGS sequence"/>
</dbReference>
<keyword evidence="1" id="KW-0175">Coiled coil</keyword>
<accession>A0A8S0VH09</accession>
<sequence length="263" mass="28890">MLMWRRKGTRCAVSSTIFSTSSRVIQNLRLMISFSFAEEVVVLARDKEERTTQFESLQARLREAEENVAKLKEALFSKDAAFSEMKEHIEIPLRKVVESLSTTTGETVKLPGRERGDPLEQAVALVEASSASAVSLLKQSKETLERILTTLKPRAQVPSTPQALLEAFDPEDDPIDDFSEKQQKSAFVSLVSLVMAHGDSINLEKVTSSIPLSSGQPVDPRSHMKHARKYCDKILDVLAEYNEARRKAVAASSGSAAAKAAGA</sequence>
<feature type="coiled-coil region" evidence="1">
    <location>
        <begin position="47"/>
        <end position="81"/>
    </location>
</feature>
<evidence type="ECO:0000256" key="1">
    <source>
        <dbReference type="SAM" id="Coils"/>
    </source>
</evidence>
<dbReference type="EMBL" id="CACTIH010009738">
    <property type="protein sequence ID" value="CAA3032920.1"/>
    <property type="molecule type" value="Genomic_DNA"/>
</dbReference>